<sequence>MRSDTLFPVLFAAGGLCNLHLQHAVVKSFTSRLKRDVRIDWGHPPTFDTNLVSEPTAWPWTMTCNPVEFKIRKEMAQPRPSKPTSTPYQPNVTIYYTPYMENSIINMGDDDITFSVEQSTTSIDSTTEGWQIGAQLTAGAESVALGISAGYSKSWTTGNYKTKAVSIHTTCKPGYDCRIETWTFHLKISGSCKLRPIIVCGAEIDACVGKFSRAPSNQFKAFGQKHCPSHPPNQPYKFEACEVNTPIFDQVGKPLTRLVRISEKIIPESDDNEATKALKAVAAEDGWYQLENGEWYDPKDDMYYGNNGDGWYSKPNMPKPDLSRFQEAAPARRGEVGSARGGVRRARSLVAARRRVEIVFLDKAGF</sequence>
<dbReference type="Proteomes" id="UP000824596">
    <property type="component" value="Unassembled WGS sequence"/>
</dbReference>
<dbReference type="EMBL" id="JAIZPD010000011">
    <property type="protein sequence ID" value="KAH0959949.1"/>
    <property type="molecule type" value="Genomic_DNA"/>
</dbReference>
<keyword evidence="2" id="KW-1185">Reference proteome</keyword>
<reference evidence="1" key="1">
    <citation type="submission" date="2021-09" db="EMBL/GenBank/DDBJ databases">
        <title>A high-quality genome of the endoparasitic fungus Hirsutella rhossiliensis with a comparison of Hirsutella genomes reveals transposable elements contributing to genome size variation.</title>
        <authorList>
            <person name="Lin R."/>
            <person name="Jiao Y."/>
            <person name="Sun X."/>
            <person name="Ling J."/>
            <person name="Xie B."/>
            <person name="Cheng X."/>
        </authorList>
    </citation>
    <scope>NUCLEOTIDE SEQUENCE</scope>
    <source>
        <strain evidence="1">HR02</strain>
    </source>
</reference>
<dbReference type="AlphaFoldDB" id="A0A9P8MRR5"/>
<name>A0A9P8MRR5_9HYPO</name>
<dbReference type="GeneID" id="68358099"/>
<dbReference type="RefSeq" id="XP_044717462.1">
    <property type="nucleotide sequence ID" value="XM_044867441.1"/>
</dbReference>
<gene>
    <name evidence="1" type="ORF">HRG_08970</name>
</gene>
<comment type="caution">
    <text evidence="1">The sequence shown here is derived from an EMBL/GenBank/DDBJ whole genome shotgun (WGS) entry which is preliminary data.</text>
</comment>
<evidence type="ECO:0000313" key="2">
    <source>
        <dbReference type="Proteomes" id="UP000824596"/>
    </source>
</evidence>
<dbReference type="OrthoDB" id="4928074at2759"/>
<proteinExistence type="predicted"/>
<organism evidence="1 2">
    <name type="scientific">Hirsutella rhossiliensis</name>
    <dbReference type="NCBI Taxonomy" id="111463"/>
    <lineage>
        <taxon>Eukaryota</taxon>
        <taxon>Fungi</taxon>
        <taxon>Dikarya</taxon>
        <taxon>Ascomycota</taxon>
        <taxon>Pezizomycotina</taxon>
        <taxon>Sordariomycetes</taxon>
        <taxon>Hypocreomycetidae</taxon>
        <taxon>Hypocreales</taxon>
        <taxon>Ophiocordycipitaceae</taxon>
        <taxon>Hirsutella</taxon>
    </lineage>
</organism>
<evidence type="ECO:0000313" key="1">
    <source>
        <dbReference type="EMBL" id="KAH0959949.1"/>
    </source>
</evidence>
<accession>A0A9P8MRR5</accession>
<protein>
    <submittedName>
        <fullName evidence="1">Uncharacterized protein</fullName>
    </submittedName>
</protein>